<evidence type="ECO:0000313" key="2">
    <source>
        <dbReference type="EMBL" id="KAJ8309021.1"/>
    </source>
</evidence>
<feature type="compositionally biased region" description="Basic and acidic residues" evidence="1">
    <location>
        <begin position="91"/>
        <end position="103"/>
    </location>
</feature>
<comment type="caution">
    <text evidence="2">The sequence shown here is derived from an EMBL/GenBank/DDBJ whole genome shotgun (WGS) entry which is preliminary data.</text>
</comment>
<feature type="region of interest" description="Disordered" evidence="1">
    <location>
        <begin position="60"/>
        <end position="123"/>
    </location>
</feature>
<evidence type="ECO:0000313" key="3">
    <source>
        <dbReference type="Proteomes" id="UP001217089"/>
    </source>
</evidence>
<dbReference type="EMBL" id="JARBDR010000657">
    <property type="protein sequence ID" value="KAJ8309021.1"/>
    <property type="molecule type" value="Genomic_DNA"/>
</dbReference>
<keyword evidence="3" id="KW-1185">Reference proteome</keyword>
<protein>
    <submittedName>
        <fullName evidence="2">Uncharacterized protein</fullName>
    </submittedName>
</protein>
<sequence>MLAQFFATNYALYTSATSQGRRGMFYPPMACHPSHIPFLNPQAASAFRFASRIQNLPIQNNSQLRTETQREHPETNRDGVKFSIDNILNDNNKKEEREESSKDDGEDEECMIEEDDEDEDSNKFSWLQCTRYKPPKLPSK</sequence>
<feature type="compositionally biased region" description="Acidic residues" evidence="1">
    <location>
        <begin position="104"/>
        <end position="120"/>
    </location>
</feature>
<proteinExistence type="predicted"/>
<feature type="compositionally biased region" description="Basic and acidic residues" evidence="1">
    <location>
        <begin position="67"/>
        <end position="80"/>
    </location>
</feature>
<reference evidence="2 3" key="1">
    <citation type="submission" date="2022-12" db="EMBL/GenBank/DDBJ databases">
        <title>Chromosome-level genome of Tegillarca granosa.</title>
        <authorList>
            <person name="Kim J."/>
        </authorList>
    </citation>
    <scope>NUCLEOTIDE SEQUENCE [LARGE SCALE GENOMIC DNA]</scope>
    <source>
        <strain evidence="2">Teg-2019</strain>
        <tissue evidence="2">Adductor muscle</tissue>
    </source>
</reference>
<organism evidence="2 3">
    <name type="scientific">Tegillarca granosa</name>
    <name type="common">Malaysian cockle</name>
    <name type="synonym">Anadara granosa</name>
    <dbReference type="NCBI Taxonomy" id="220873"/>
    <lineage>
        <taxon>Eukaryota</taxon>
        <taxon>Metazoa</taxon>
        <taxon>Spiralia</taxon>
        <taxon>Lophotrochozoa</taxon>
        <taxon>Mollusca</taxon>
        <taxon>Bivalvia</taxon>
        <taxon>Autobranchia</taxon>
        <taxon>Pteriomorphia</taxon>
        <taxon>Arcoida</taxon>
        <taxon>Arcoidea</taxon>
        <taxon>Arcidae</taxon>
        <taxon>Tegillarca</taxon>
    </lineage>
</organism>
<evidence type="ECO:0000256" key="1">
    <source>
        <dbReference type="SAM" id="MobiDB-lite"/>
    </source>
</evidence>
<accession>A0ABQ9EV03</accession>
<name>A0ABQ9EV03_TEGGR</name>
<gene>
    <name evidence="2" type="ORF">KUTeg_013895</name>
</gene>
<dbReference type="Proteomes" id="UP001217089">
    <property type="component" value="Unassembled WGS sequence"/>
</dbReference>